<reference evidence="5" key="2">
    <citation type="submission" date="2025-08" db="UniProtKB">
        <authorList>
            <consortium name="Ensembl"/>
        </authorList>
    </citation>
    <scope>IDENTIFICATION</scope>
</reference>
<keyword evidence="1 2" id="KW-0728">SH3 domain</keyword>
<dbReference type="GO" id="GO:0043197">
    <property type="term" value="C:dendritic spine"/>
    <property type="evidence" value="ECO:0007669"/>
    <property type="project" value="TreeGrafter"/>
</dbReference>
<dbReference type="Gene3D" id="2.30.30.40">
    <property type="entry name" value="SH3 Domains"/>
    <property type="match status" value="1"/>
</dbReference>
<evidence type="ECO:0000256" key="1">
    <source>
        <dbReference type="ARBA" id="ARBA00022443"/>
    </source>
</evidence>
<feature type="compositionally biased region" description="Polar residues" evidence="3">
    <location>
        <begin position="335"/>
        <end position="346"/>
    </location>
</feature>
<evidence type="ECO:0000256" key="2">
    <source>
        <dbReference type="PROSITE-ProRule" id="PRU00192"/>
    </source>
</evidence>
<evidence type="ECO:0000259" key="4">
    <source>
        <dbReference type="PROSITE" id="PS50002"/>
    </source>
</evidence>
<feature type="region of interest" description="Disordered" evidence="3">
    <location>
        <begin position="1"/>
        <end position="127"/>
    </location>
</feature>
<proteinExistence type="predicted"/>
<dbReference type="InterPro" id="IPR051569">
    <property type="entry name" value="SHANK"/>
</dbReference>
<dbReference type="InterPro" id="IPR001452">
    <property type="entry name" value="SH3_domain"/>
</dbReference>
<feature type="region of interest" description="Disordered" evidence="3">
    <location>
        <begin position="274"/>
        <end position="346"/>
    </location>
</feature>
<dbReference type="PANTHER" id="PTHR24135:SF17">
    <property type="entry name" value="SH3 AND MULTIPLE ANKYRIN REPEAT DOMAINS PROTEIN 2"/>
    <property type="match status" value="1"/>
</dbReference>
<reference evidence="5" key="3">
    <citation type="submission" date="2025-09" db="UniProtKB">
        <authorList>
            <consortium name="Ensembl"/>
        </authorList>
    </citation>
    <scope>IDENTIFICATION</scope>
</reference>
<evidence type="ECO:0000313" key="5">
    <source>
        <dbReference type="Ensembl" id="ENSOTSP00005123987.1"/>
    </source>
</evidence>
<feature type="domain" description="SH3" evidence="4">
    <location>
        <begin position="173"/>
        <end position="232"/>
    </location>
</feature>
<dbReference type="GO" id="GO:0035255">
    <property type="term" value="F:ionotropic glutamate receptor binding"/>
    <property type="evidence" value="ECO:0007669"/>
    <property type="project" value="TreeGrafter"/>
</dbReference>
<dbReference type="AlphaFoldDB" id="A0AAZ3Q447"/>
<dbReference type="FunFam" id="2.30.30.40:FF:000025">
    <property type="entry name" value="SH3 and multiple ankyrin repeat domains protein 2"/>
    <property type="match status" value="1"/>
</dbReference>
<accession>A0AAZ3Q447</accession>
<feature type="compositionally biased region" description="Polar residues" evidence="3">
    <location>
        <begin position="44"/>
        <end position="61"/>
    </location>
</feature>
<dbReference type="Pfam" id="PF07653">
    <property type="entry name" value="SH3_2"/>
    <property type="match status" value="1"/>
</dbReference>
<protein>
    <recommendedName>
        <fullName evidence="4">SH3 domain-containing protein</fullName>
    </recommendedName>
</protein>
<dbReference type="SUPFAM" id="SSF50044">
    <property type="entry name" value="SH3-domain"/>
    <property type="match status" value="1"/>
</dbReference>
<dbReference type="GO" id="GO:0045211">
    <property type="term" value="C:postsynaptic membrane"/>
    <property type="evidence" value="ECO:0007669"/>
    <property type="project" value="TreeGrafter"/>
</dbReference>
<dbReference type="PROSITE" id="PS51257">
    <property type="entry name" value="PROKAR_LIPOPROTEIN"/>
    <property type="match status" value="1"/>
</dbReference>
<dbReference type="InterPro" id="IPR036028">
    <property type="entry name" value="SH3-like_dom_sf"/>
</dbReference>
<dbReference type="GO" id="GO:0014069">
    <property type="term" value="C:postsynaptic density"/>
    <property type="evidence" value="ECO:0007669"/>
    <property type="project" value="TreeGrafter"/>
</dbReference>
<gene>
    <name evidence="5" type="primary">LOC112249551</name>
</gene>
<feature type="compositionally biased region" description="Basic and acidic residues" evidence="3">
    <location>
        <begin position="300"/>
        <end position="315"/>
    </location>
</feature>
<dbReference type="Proteomes" id="UP000694402">
    <property type="component" value="Unassembled WGS sequence"/>
</dbReference>
<organism evidence="5 6">
    <name type="scientific">Oncorhynchus tshawytscha</name>
    <name type="common">Chinook salmon</name>
    <name type="synonym">Salmo tshawytscha</name>
    <dbReference type="NCBI Taxonomy" id="74940"/>
    <lineage>
        <taxon>Eukaryota</taxon>
        <taxon>Metazoa</taxon>
        <taxon>Chordata</taxon>
        <taxon>Craniata</taxon>
        <taxon>Vertebrata</taxon>
        <taxon>Euteleostomi</taxon>
        <taxon>Actinopterygii</taxon>
        <taxon>Neopterygii</taxon>
        <taxon>Teleostei</taxon>
        <taxon>Protacanthopterygii</taxon>
        <taxon>Salmoniformes</taxon>
        <taxon>Salmonidae</taxon>
        <taxon>Salmoninae</taxon>
        <taxon>Oncorhynchus</taxon>
    </lineage>
</organism>
<sequence>MGSACCKAKKVPFHEAPEYSKRRRVPPSTSSSGSCLVAPRVLLRSNSDNNLTVSQGPPQDWSQPQGPPQHHGSQQGGVGPPTSTSHRSLSPQLLQQMQGNPNGTVRTMGQRSRSTSVGVVPRSPSPSLNRLGEEACRPHPQTHVQTQQIQHRQTSPSGNVEVVVQRRKLYSAVPGRHFVVVHSYHPRAEGEITLYKNDRVKVLSIGEGGFWEGSARGQVGWFPAECVEEIPAKPSEERTHTRADRSDRRKLFRHYTVGSYDSFDTTSGHAHRGVYSHPCLPSPPIPGVGGRGRSGLAGGAKDRGLPHRGEPRECGEGGPQAGGQHDPSCREQPHHQSGNGQQEYGP</sequence>
<feature type="compositionally biased region" description="Low complexity" evidence="3">
    <location>
        <begin position="111"/>
        <end position="127"/>
    </location>
</feature>
<dbReference type="GO" id="GO:0030160">
    <property type="term" value="F:synaptic receptor adaptor activity"/>
    <property type="evidence" value="ECO:0007669"/>
    <property type="project" value="TreeGrafter"/>
</dbReference>
<reference evidence="6" key="1">
    <citation type="journal article" date="2018" name="PLoS ONE">
        <title>Chinook salmon (Oncorhynchus tshawytscha) genome and transcriptome.</title>
        <authorList>
            <person name="Christensen K.A."/>
            <person name="Leong J.S."/>
            <person name="Sakhrani D."/>
            <person name="Biagi C.A."/>
            <person name="Minkley D.R."/>
            <person name="Withler R.E."/>
            <person name="Rondeau E.B."/>
            <person name="Koop B.F."/>
            <person name="Devlin R.H."/>
        </authorList>
    </citation>
    <scope>NUCLEOTIDE SEQUENCE [LARGE SCALE GENOMIC DNA]</scope>
</reference>
<feature type="compositionally biased region" description="Gly residues" evidence="3">
    <location>
        <begin position="287"/>
        <end position="298"/>
    </location>
</feature>
<feature type="compositionally biased region" description="Polar residues" evidence="3">
    <location>
        <begin position="82"/>
        <end position="110"/>
    </location>
</feature>
<dbReference type="SMART" id="SM00326">
    <property type="entry name" value="SH3"/>
    <property type="match status" value="1"/>
</dbReference>
<dbReference type="PANTHER" id="PTHR24135">
    <property type="entry name" value="SH3 AND MULTIPLE ANKYRIN REPEAT DOMAINS PROTEIN"/>
    <property type="match status" value="1"/>
</dbReference>
<evidence type="ECO:0000313" key="6">
    <source>
        <dbReference type="Proteomes" id="UP000694402"/>
    </source>
</evidence>
<feature type="compositionally biased region" description="Low complexity" evidence="3">
    <location>
        <begin position="62"/>
        <end position="73"/>
    </location>
</feature>
<keyword evidence="6" id="KW-1185">Reference proteome</keyword>
<dbReference type="GeneTree" id="ENSGT00940000153561"/>
<evidence type="ECO:0000256" key="3">
    <source>
        <dbReference type="SAM" id="MobiDB-lite"/>
    </source>
</evidence>
<name>A0AAZ3Q447_ONCTS</name>
<dbReference type="PROSITE" id="PS50002">
    <property type="entry name" value="SH3"/>
    <property type="match status" value="1"/>
</dbReference>
<dbReference type="Ensembl" id="ENSOTST00005187487.1">
    <property type="protein sequence ID" value="ENSOTSP00005123987.1"/>
    <property type="gene ID" value="ENSOTSG00005078628.1"/>
</dbReference>